<dbReference type="KEGG" id="ecw:EcE24377A_2635"/>
<protein>
    <submittedName>
        <fullName evidence="1">Uncharacterized protein</fullName>
    </submittedName>
</protein>
<evidence type="ECO:0000313" key="2">
    <source>
        <dbReference type="Proteomes" id="UP000001122"/>
    </source>
</evidence>
<proteinExistence type="predicted"/>
<dbReference type="HOGENOM" id="CLU_1508335_0_0_6"/>
<sequence>MVRHTRFYPFLFLFGQNPFKSPIAVSLWGYALQVSNLEGGICFEITQIWRISCADQPGFKVQCLLRFAFVGRSVFHYFLVNTHAAFVRGTQRVTDRQANIVKCRTGIGIENGVIIAAICRRNGTSKGSSHCFLSIKYAILQTNLETFRRGGAVIFQFFGTDITHINFQFVIVRDDRTH</sequence>
<organism evidence="1 2">
    <name type="scientific">Escherichia coli O139:H28 (strain E24377A / ETEC)</name>
    <dbReference type="NCBI Taxonomy" id="331111"/>
    <lineage>
        <taxon>Bacteria</taxon>
        <taxon>Pseudomonadati</taxon>
        <taxon>Pseudomonadota</taxon>
        <taxon>Gammaproteobacteria</taxon>
        <taxon>Enterobacterales</taxon>
        <taxon>Enterobacteriaceae</taxon>
        <taxon>Escherichia</taxon>
    </lineage>
</organism>
<dbReference type="AlphaFoldDB" id="A7ZPF5"/>
<keyword evidence="2" id="KW-1185">Reference proteome</keyword>
<evidence type="ECO:0000313" key="1">
    <source>
        <dbReference type="EMBL" id="ABV18621.1"/>
    </source>
</evidence>
<accession>A7ZPF5</accession>
<dbReference type="Proteomes" id="UP000001122">
    <property type="component" value="Chromosome"/>
</dbReference>
<dbReference type="EMBL" id="CP000800">
    <property type="protein sequence ID" value="ABV18621.1"/>
    <property type="molecule type" value="Genomic_DNA"/>
</dbReference>
<gene>
    <name evidence="1" type="ordered locus">EcE24377A_2635</name>
</gene>
<reference evidence="2" key="1">
    <citation type="journal article" date="2008" name="J. Bacteriol.">
        <title>The pangenome structure of Escherichia coli: comparative genomic analysis of E. coli commensal and pathogenic isolates.</title>
        <authorList>
            <person name="Rasko D.A."/>
            <person name="Rosovitz M.J."/>
            <person name="Myers G.S."/>
            <person name="Mongodin E.F."/>
            <person name="Fricke W.F."/>
            <person name="Gajer P."/>
            <person name="Crabtree J."/>
            <person name="Sebaihia M."/>
            <person name="Thomson N.R."/>
            <person name="Chaudhuri R."/>
            <person name="Henderson I.R."/>
            <person name="Sperandio V."/>
            <person name="Ravel J."/>
        </authorList>
    </citation>
    <scope>NUCLEOTIDE SEQUENCE [LARGE SCALE GENOMIC DNA]</scope>
    <source>
        <strain evidence="2">E24377A / ETEC</strain>
    </source>
</reference>
<name>A7ZPF5_ECO24</name>